<keyword evidence="1" id="KW-1133">Transmembrane helix</keyword>
<evidence type="ECO:0000313" key="2">
    <source>
        <dbReference type="EMBL" id="QDL12639.1"/>
    </source>
</evidence>
<keyword evidence="1" id="KW-0812">Transmembrane</keyword>
<gene>
    <name evidence="2" type="ORF">DP114_33335</name>
</gene>
<dbReference type="InterPro" id="IPR023346">
    <property type="entry name" value="Lysozyme-like_dom_sf"/>
</dbReference>
<sequence>MKKHISLKKYFLAYFQQLANANGENNSLKLAKLLSFKNSKKFKWQPIILGILSFALLILLWQGLGGRRTSTIDQIPPLVIKGGNPYIRALMRTISASEAQDSNPYTLLYGGKHFSDLSRHPNQCVTIVSGPHIGECSTAAGRYQILAATWQEKVKKYHHKFSNSLSVTPDSFKPQIQDEVVYAWLNDHDAWRTDIVVLLEQGKLNQVLQLLSGTWTSLGYGTENNQITPLLSQVYQKVLTEELAAANSFSDQKR</sequence>
<dbReference type="AlphaFoldDB" id="A0A856MQ09"/>
<dbReference type="Proteomes" id="UP000503129">
    <property type="component" value="Plasmid pBOCT1"/>
</dbReference>
<dbReference type="Gene3D" id="1.10.530.10">
    <property type="match status" value="1"/>
</dbReference>
<geneLocation type="plasmid" evidence="3">
    <name>pboct1</name>
</geneLocation>
<dbReference type="KEGG" id="bsen:DP114_33335"/>
<dbReference type="EMBL" id="CP030119">
    <property type="protein sequence ID" value="QDL12639.1"/>
    <property type="molecule type" value="Genomic_DNA"/>
</dbReference>
<feature type="transmembrane region" description="Helical" evidence="1">
    <location>
        <begin position="47"/>
        <end position="64"/>
    </location>
</feature>
<accession>A0A856MQ09</accession>
<name>A0A856MQ09_9CYAN</name>
<reference evidence="2 3" key="1">
    <citation type="submission" date="2018-06" db="EMBL/GenBank/DDBJ databases">
        <title>Comparative genomics of Brasilonema spp. strains.</title>
        <authorList>
            <person name="Alvarenga D.O."/>
            <person name="Fiore M.F."/>
            <person name="Varani A.M."/>
        </authorList>
    </citation>
    <scope>NUCLEOTIDE SEQUENCE [LARGE SCALE GENOMIC DNA]</scope>
    <source>
        <strain evidence="2 3">CENA114</strain>
        <plasmid evidence="3">pboct1</plasmid>
    </source>
</reference>
<dbReference type="SUPFAM" id="SSF53955">
    <property type="entry name" value="Lysozyme-like"/>
    <property type="match status" value="1"/>
</dbReference>
<keyword evidence="2" id="KW-0614">Plasmid</keyword>
<protein>
    <submittedName>
        <fullName evidence="2">Muramidase</fullName>
    </submittedName>
</protein>
<evidence type="ECO:0000313" key="3">
    <source>
        <dbReference type="Proteomes" id="UP000503129"/>
    </source>
</evidence>
<keyword evidence="3" id="KW-1185">Reference proteome</keyword>
<keyword evidence="1" id="KW-0472">Membrane</keyword>
<proteinExistence type="predicted"/>
<evidence type="ECO:0000256" key="1">
    <source>
        <dbReference type="SAM" id="Phobius"/>
    </source>
</evidence>
<organism evidence="2 3">
    <name type="scientific">Brasilonema sennae CENA114</name>
    <dbReference type="NCBI Taxonomy" id="415709"/>
    <lineage>
        <taxon>Bacteria</taxon>
        <taxon>Bacillati</taxon>
        <taxon>Cyanobacteriota</taxon>
        <taxon>Cyanophyceae</taxon>
        <taxon>Nostocales</taxon>
        <taxon>Scytonemataceae</taxon>
        <taxon>Brasilonema</taxon>
        <taxon>Bromeliae group (in: Brasilonema)</taxon>
    </lineage>
</organism>
<dbReference type="RefSeq" id="WP_169264182.1">
    <property type="nucleotide sequence ID" value="NZ_CAWOXK010000002.1"/>
</dbReference>